<feature type="compositionally biased region" description="Basic and acidic residues" evidence="1">
    <location>
        <begin position="1060"/>
        <end position="1072"/>
    </location>
</feature>
<dbReference type="Proteomes" id="UP001470230">
    <property type="component" value="Unassembled WGS sequence"/>
</dbReference>
<dbReference type="PANTHER" id="PTHR13743:SF161">
    <property type="entry name" value="BEIGE_BEACH DOMAIN CONTAINING PROTEIN"/>
    <property type="match status" value="1"/>
</dbReference>
<keyword evidence="5" id="KW-1185">Reference proteome</keyword>
<dbReference type="PROSITE" id="PS50197">
    <property type="entry name" value="BEACH"/>
    <property type="match status" value="1"/>
</dbReference>
<dbReference type="Pfam" id="PF02138">
    <property type="entry name" value="Beach"/>
    <property type="match status" value="1"/>
</dbReference>
<dbReference type="InterPro" id="IPR031570">
    <property type="entry name" value="NBEA/BDCP_DUF4704"/>
</dbReference>
<feature type="region of interest" description="Disordered" evidence="1">
    <location>
        <begin position="1049"/>
        <end position="1091"/>
    </location>
</feature>
<dbReference type="InterPro" id="IPR050865">
    <property type="entry name" value="BEACH_Domain"/>
</dbReference>
<dbReference type="SUPFAM" id="SSF49899">
    <property type="entry name" value="Concanavalin A-like lectins/glucanases"/>
    <property type="match status" value="1"/>
</dbReference>
<dbReference type="Gene3D" id="1.10.1540.10">
    <property type="entry name" value="BEACH domain"/>
    <property type="match status" value="1"/>
</dbReference>
<name>A0ABR2KC97_9EUKA</name>
<evidence type="ECO:0008006" key="6">
    <source>
        <dbReference type="Google" id="ProtNLM"/>
    </source>
</evidence>
<evidence type="ECO:0000313" key="4">
    <source>
        <dbReference type="EMBL" id="KAK8888743.1"/>
    </source>
</evidence>
<evidence type="ECO:0000259" key="2">
    <source>
        <dbReference type="PROSITE" id="PS50197"/>
    </source>
</evidence>
<feature type="compositionally biased region" description="Acidic residues" evidence="1">
    <location>
        <begin position="1074"/>
        <end position="1091"/>
    </location>
</feature>
<dbReference type="InterPro" id="IPR000409">
    <property type="entry name" value="BEACH_dom"/>
</dbReference>
<dbReference type="EMBL" id="JAPFFF010000005">
    <property type="protein sequence ID" value="KAK8888743.1"/>
    <property type="molecule type" value="Genomic_DNA"/>
</dbReference>
<evidence type="ECO:0000313" key="5">
    <source>
        <dbReference type="Proteomes" id="UP001470230"/>
    </source>
</evidence>
<accession>A0ABR2KC97</accession>
<dbReference type="PANTHER" id="PTHR13743">
    <property type="entry name" value="BEIGE/BEACH-RELATED"/>
    <property type="match status" value="1"/>
</dbReference>
<dbReference type="SUPFAM" id="SSF81837">
    <property type="entry name" value="BEACH domain"/>
    <property type="match status" value="1"/>
</dbReference>
<comment type="caution">
    <text evidence="4">The sequence shown here is derived from an EMBL/GenBank/DDBJ whole genome shotgun (WGS) entry which is preliminary data.</text>
</comment>
<dbReference type="SMART" id="SM01026">
    <property type="entry name" value="Beach"/>
    <property type="match status" value="1"/>
</dbReference>
<proteinExistence type="predicted"/>
<dbReference type="InterPro" id="IPR036372">
    <property type="entry name" value="BEACH_dom_sf"/>
</dbReference>
<dbReference type="Pfam" id="PF15787">
    <property type="entry name" value="DUF4704"/>
    <property type="match status" value="1"/>
</dbReference>
<gene>
    <name evidence="4" type="ORF">M9Y10_033477</name>
</gene>
<evidence type="ECO:0000256" key="1">
    <source>
        <dbReference type="SAM" id="MobiDB-lite"/>
    </source>
</evidence>
<organism evidence="4 5">
    <name type="scientific">Tritrichomonas musculus</name>
    <dbReference type="NCBI Taxonomy" id="1915356"/>
    <lineage>
        <taxon>Eukaryota</taxon>
        <taxon>Metamonada</taxon>
        <taxon>Parabasalia</taxon>
        <taxon>Tritrichomonadida</taxon>
        <taxon>Tritrichomonadidae</taxon>
        <taxon>Tritrichomonas</taxon>
    </lineage>
</organism>
<feature type="domain" description="BEACH" evidence="2">
    <location>
        <begin position="2076"/>
        <end position="2338"/>
    </location>
</feature>
<feature type="region of interest" description="Disordered" evidence="1">
    <location>
        <begin position="1668"/>
        <end position="1700"/>
    </location>
</feature>
<dbReference type="InterPro" id="IPR036322">
    <property type="entry name" value="WD40_repeat_dom_sf"/>
</dbReference>
<dbReference type="InterPro" id="IPR023362">
    <property type="entry name" value="PH-BEACH_dom"/>
</dbReference>
<dbReference type="PROSITE" id="PS51783">
    <property type="entry name" value="PH_BEACH"/>
    <property type="match status" value="1"/>
</dbReference>
<protein>
    <recommendedName>
        <fullName evidence="6">Beige/BEACH domain containing protein</fullName>
    </recommendedName>
</protein>
<dbReference type="CDD" id="cd06071">
    <property type="entry name" value="Beach"/>
    <property type="match status" value="1"/>
</dbReference>
<evidence type="ECO:0000259" key="3">
    <source>
        <dbReference type="PROSITE" id="PS51783"/>
    </source>
</evidence>
<dbReference type="InterPro" id="IPR013320">
    <property type="entry name" value="ConA-like_dom_sf"/>
</dbReference>
<dbReference type="SUPFAM" id="SSF50978">
    <property type="entry name" value="WD40 repeat-like"/>
    <property type="match status" value="1"/>
</dbReference>
<dbReference type="SUPFAM" id="SSF50729">
    <property type="entry name" value="PH domain-like"/>
    <property type="match status" value="1"/>
</dbReference>
<feature type="domain" description="BEACH-type PH" evidence="3">
    <location>
        <begin position="1958"/>
        <end position="2061"/>
    </location>
</feature>
<feature type="region of interest" description="Disordered" evidence="1">
    <location>
        <begin position="1374"/>
        <end position="1393"/>
    </location>
</feature>
<reference evidence="4 5" key="1">
    <citation type="submission" date="2024-04" db="EMBL/GenBank/DDBJ databases">
        <title>Tritrichomonas musculus Genome.</title>
        <authorList>
            <person name="Alves-Ferreira E."/>
            <person name="Grigg M."/>
            <person name="Lorenzi H."/>
            <person name="Galac M."/>
        </authorList>
    </citation>
    <scope>NUCLEOTIDE SEQUENCE [LARGE SCALE GENOMIC DNA]</scope>
    <source>
        <strain evidence="4 5">EAF2021</strain>
    </source>
</reference>
<sequence length="2747" mass="313396">MNAATASNYPDPFTEILQLRFPTDIRKSLQDQELIQIYETFEFPKLQNSEIETISERISKGLSYNESMKGFSYLFPFRPSSLKVIESKCQQDGSKLAQFAVCFILHSYNAFCLVLEKNSSISYLPILLQSLNSIRDITPLAIKAFIRSVSYYSFVHDFYQLKLFLPHFTDFFKNANLNGFVAFDVFADLFTSLTKKGTTNISDEAVELYTLLSSIVEQNKNSIPQSAAIKIMDSIKFLVINMDFNALDLAAHISPVLGGDYVSELCKIVVPNFVDQITIENPSLIIEFPETPAVKLDKPEQIMEPIFAFQEVETFPNGFNVVSLERLPERDDISSLCKPEKVTDQIQLFLKIVYHHEKSAQTFLETFQDSIAISVKNRHFFDLMANFLNAALTLSEKVSIPHMVRFLFSDILFDPRLICTIEDTKSYKLNTLRSVAFELILNEGPTALESVMTESMPYPQLYSEIIYRCLIYRSLVGSLLLQSTKLLHIVVTSSLYYQKYCFMGKSDVDSVRLAIFLFFSFFFNMREIESYIFNDSYFLSSFLSFVFEEKVRPFILTQLKSYLTKDDQKVVPLLGEEIMVIFNIIQIDFPSALAVNRLNDIFNAVIDSLSHQHHLAEMFKPVINPIMKSLPLLVNSKECQEFVLNTLQFFAVIAHNFTLSVKQLNLIESTILTVFGNNPSQNVFSGLNQIMNGDLTSSTTPTFIIRQPLVLPALLRIFINTPKCTEVIKYIYDLCTYTTTNAISCHTSGLDRLLLEYLHSSSYSKSDDNGIGTFDDKTIELILELFSKIAFLISSPDVVLLYLSLLSPIAGKGLPKHFDKVLIALNSIVSSSLKSPVTSIPFPKDVFRMEKSVDISEGFTFVAWIDIDSIDSHFKPYLFTLNNAASNEPSFIRISLNSNVIDIYQRTTKSESSARADGVLPLNHWSFISITYKILNANSQILVTINGRESRPLSFPIMSSSNDHGNESNDCYIMSFFGVADDSVDPDVPVLIGPFAVFPMLDVGTITQLFGHGPRQLNRMTISPFFTYVPQIITKSAVSTPTINAKSVFDTTTNENEDEDLKKDDSNDKNEIGSDSESESDADKNEETDENIDVTFINNPVSTTFLNVLINNCKVTTMIPLFSLIDFRNDSGKAFRNITDITIELISNSLLMSNETEIEFAQLHGFEILSELLMQTSFSHLTYSTYLRFFSLLQMLRTTELQTQLIRTIVGNIELWIVADAENQLRILKHWARVLFLSNSPTDNFSTFLSNTVLYYWDNTCDRDYLKGLPGSNRPRPSGLDSVRCRNYMIDVLLVMSQRKFTFEDFDLLMSFIKESPDEGTVLSLAHLVLMMARTVPSPLSVAIGLGDGDFDDKANESVTVRTSSTLKTFLFPSTSPLSSPRSPSSDNSPNVSELFSIEGSAESLDVISSNEIPLFNSKSATFSANSRFEAVKEKTEKFLALLHQLFKRNLPELTKILIEIICMLHVNKILTNPSFDIHIEIIIHRLSKSMLTQDLFEYLYLNLLPSIPQILPLCFWLAFNISDVAIAQLVTNTEPSEKFAISDRWAVWPIIIASQAINSVKASILVFLAKCGHQEWMNVYSTIIIVCNALKQDSSSMLSIFLTYLSNLLLCQMIPPNVENLESFFSLARHFLLFRDSKEKQRELETAFRFSPFAMTTNHVVKQLSLPIPQSEEATQEEDESSKKKKQKKASKLPPRSKSMIPSEASEMVSIRTMCDEDTMKRNFVKAKKFTNQIIAFNELPKSYSFGLRLDERSRWKDMSLAQNTMHLVGITCYWPAFDIDLIICSFVMRTIPSIVSTHLQGMKISSRAIDQYQIYIDLLCFRALENKINCNLLKYKSKNFMTNASIALFETAKWKMEKFIEVPHMIYHSIREFYKEFHNVNPLIDLNVENEFNCYLTEMKKSLSIKANEVVLNRKLWNQLWNAITAPSSIWENAIDRKETILRDKIGCYSFCPFKTKTKIETENNSKSSIRPEFQVNCHLIVNTKEFECEFVLFNDRFEIVMNDNRKKIIKYIDIIEILPRSRFHQKNSIEVFLKDNKSYFISFIEDQYINDLIDTNFSLNIFIISKISQFEKRLLNPISSIEDLCEKWCNRKISNFEYIIELNKASGRSFNDLSQYPIFPWIIKDYNCQFIKLTETSLYRDLRRPIGTLNDERIKKLRENSEERKSLQTVQYQGMKLPYLYKSGPSSEKIVKEYISSLLSKSSTENDVFKSVPKMFQYATSESEDFRELVPEFFFQPEVFNHIELPPWSHSPIEFVYLNRKALESDYVSSNLDSWIDLIWGFLNKGREAAKHENSFMPELYDNNETENEIKIDFNLLKENGIIPKQLFTSKHPSRSQMKKPITSEALTVDAKTSTVAYASIQTVSNENKIVVTFIDASGILKKNVFTFGINNDVITIANVDTSIQNIQDFNFVSDTTKFVSISNDFILVSDESKESIPSIQSSENSKNKIESLMKSTLLLNTKTLTVKNFLNEPSICFAASHPYFATLSNELLIKVFNVDSLKKPSFTIPFYRVSATSMALSGRFHMIVVGGFEELLVYSISKTTLTKRIQLDEGATPLMVNISPSWGFIVVYATIEKTVFKKIEDDYKINRSNNSVDSVSIDNIENIKVSRNSSSSILLDNAVPVKEKVAMLSTFSVNGELIRKKILPGRIVALTSWKSASGFDFIAFATDKDKVYVCEAFFLEIEKGKSVMRCPSSIKELRYSEELQMLVVVTKDGSFFFKPYVPNESVLYLSPYVPRSPKS</sequence>